<reference evidence="3" key="1">
    <citation type="submission" date="2016-03" db="EMBL/GenBank/DDBJ databases">
        <authorList>
            <person name="Guldener U."/>
        </authorList>
    </citation>
    <scope>NUCLEOTIDE SEQUENCE [LARGE SCALE GENOMIC DNA]</scope>
    <source>
        <strain evidence="3">04CH-RAC-A.6.1</strain>
    </source>
</reference>
<gene>
    <name evidence="2" type="ORF">RAG0_14502</name>
</gene>
<evidence type="ECO:0000313" key="2">
    <source>
        <dbReference type="EMBL" id="CZT09901.1"/>
    </source>
</evidence>
<feature type="chain" id="PRO_5012520439" evidence="1">
    <location>
        <begin position="16"/>
        <end position="201"/>
    </location>
</feature>
<keyword evidence="1" id="KW-0732">Signal</keyword>
<dbReference type="EMBL" id="FJUX01000121">
    <property type="protein sequence ID" value="CZT09901.1"/>
    <property type="molecule type" value="Genomic_DNA"/>
</dbReference>
<feature type="signal peptide" evidence="1">
    <location>
        <begin position="1"/>
        <end position="15"/>
    </location>
</feature>
<accession>A0A1E1LHA8</accession>
<evidence type="ECO:0000313" key="3">
    <source>
        <dbReference type="Proteomes" id="UP000178912"/>
    </source>
</evidence>
<keyword evidence="3" id="KW-1185">Reference proteome</keyword>
<dbReference type="AlphaFoldDB" id="A0A1E1LHA8"/>
<protein>
    <submittedName>
        <fullName evidence="2">Uncharacterized protein</fullName>
    </submittedName>
</protein>
<sequence length="201" mass="22831">MRVTWSSILFWLSSSRHVPDIHTCGCKIHMRGHYLMFLYQVGILFPTCNSNPSKLQRGQVAYTYITNANIPEWFGFTEASSASHVLSPVQPQLPLCDLSASYSSFVLPADQEYPESNFQIARAASFLIFPHCAVHPRSQERAKNEARRSFSSQSILQQTPSSACRSLSTVSEYDTSFGTFKLTPHRCQIQFRSHTITPYHF</sequence>
<proteinExistence type="predicted"/>
<name>A0A1E1LHA8_9HELO</name>
<dbReference type="Proteomes" id="UP000178912">
    <property type="component" value="Unassembled WGS sequence"/>
</dbReference>
<evidence type="ECO:0000256" key="1">
    <source>
        <dbReference type="SAM" id="SignalP"/>
    </source>
</evidence>
<organism evidence="2 3">
    <name type="scientific">Rhynchosporium agropyri</name>
    <dbReference type="NCBI Taxonomy" id="914238"/>
    <lineage>
        <taxon>Eukaryota</taxon>
        <taxon>Fungi</taxon>
        <taxon>Dikarya</taxon>
        <taxon>Ascomycota</taxon>
        <taxon>Pezizomycotina</taxon>
        <taxon>Leotiomycetes</taxon>
        <taxon>Helotiales</taxon>
        <taxon>Ploettnerulaceae</taxon>
        <taxon>Rhynchosporium</taxon>
    </lineage>
</organism>